<keyword evidence="3" id="KW-1185">Reference proteome</keyword>
<protein>
    <recommendedName>
        <fullName evidence="4">YbbR-like protein</fullName>
    </recommendedName>
</protein>
<dbReference type="EMBL" id="ACNN01000036">
    <property type="protein sequence ID" value="EEN81904.1"/>
    <property type="molecule type" value="Genomic_DNA"/>
</dbReference>
<reference evidence="2 3" key="1">
    <citation type="submission" date="2009-04" db="EMBL/GenBank/DDBJ databases">
        <authorList>
            <person name="Sebastian Y."/>
            <person name="Madupu R."/>
            <person name="Durkin A.S."/>
            <person name="Torralba M."/>
            <person name="Methe B."/>
            <person name="Sutton G.G."/>
            <person name="Strausberg R.L."/>
            <person name="Nelson K.E."/>
        </authorList>
    </citation>
    <scope>NUCLEOTIDE SEQUENCE [LARGE SCALE GENOMIC DNA]</scope>
    <source>
        <strain evidence="3">ATCC 35406 / BCRC 14492 / JCM 8526 / NCTC 13058 / HG 370</strain>
    </source>
</reference>
<dbReference type="RefSeq" id="WP_004335223.1">
    <property type="nucleotide sequence ID" value="NZ_ACNN01000036.1"/>
</dbReference>
<keyword evidence="1" id="KW-0472">Membrane</keyword>
<dbReference type="InterPro" id="IPR053154">
    <property type="entry name" value="c-di-AMP_regulator"/>
</dbReference>
<comment type="caution">
    <text evidence="2">The sequence shown here is derived from an EMBL/GenBank/DDBJ whole genome shotgun (WGS) entry which is preliminary data.</text>
</comment>
<dbReference type="Gene3D" id="2.170.120.40">
    <property type="entry name" value="YbbR-like domain"/>
    <property type="match status" value="1"/>
</dbReference>
<dbReference type="PANTHER" id="PTHR37804">
    <property type="entry name" value="CDAA REGULATORY PROTEIN CDAR"/>
    <property type="match status" value="1"/>
</dbReference>
<evidence type="ECO:0000256" key="1">
    <source>
        <dbReference type="SAM" id="Phobius"/>
    </source>
</evidence>
<evidence type="ECO:0008006" key="4">
    <source>
        <dbReference type="Google" id="ProtNLM"/>
    </source>
</evidence>
<keyword evidence="1" id="KW-1133">Transmembrane helix</keyword>
<proteinExistence type="predicted"/>
<dbReference type="PANTHER" id="PTHR37804:SF1">
    <property type="entry name" value="CDAA REGULATORY PROTEIN CDAR"/>
    <property type="match status" value="1"/>
</dbReference>
<dbReference type="STRING" id="553175.POREN0001_0710"/>
<name>C3JD23_POREA</name>
<organism evidence="2 3">
    <name type="scientific">Porphyromonas endodontalis (strain ATCC 35406 / DSM 24491 / JCM 8526 / CCUG 16442 / BCRC 14492 / NCTC 13058 / HG 370)</name>
    <name type="common">Bacteroides endodontalis</name>
    <dbReference type="NCBI Taxonomy" id="553175"/>
    <lineage>
        <taxon>Bacteria</taxon>
        <taxon>Pseudomonadati</taxon>
        <taxon>Bacteroidota</taxon>
        <taxon>Bacteroidia</taxon>
        <taxon>Bacteroidales</taxon>
        <taxon>Porphyromonadaceae</taxon>
        <taxon>Porphyromonas</taxon>
    </lineage>
</organism>
<dbReference type="Proteomes" id="UP000004295">
    <property type="component" value="Unassembled WGS sequence"/>
</dbReference>
<gene>
    <name evidence="2" type="ORF">POREN0001_0710</name>
</gene>
<dbReference type="Gene3D" id="2.170.120.30">
    <property type="match status" value="1"/>
</dbReference>
<dbReference type="GeneID" id="93365431"/>
<dbReference type="eggNOG" id="COG4856">
    <property type="taxonomic scope" value="Bacteria"/>
</dbReference>
<evidence type="ECO:0000313" key="2">
    <source>
        <dbReference type="EMBL" id="EEN81904.1"/>
    </source>
</evidence>
<sequence length="352" mass="39865">MDLQLFTKRILSVGEKVPRSAPLSAQTLRGRKFFSFLVFLLLSLGWWLITSLQERYQTSIVIPVEYPDLLEFAPDGELPKELKVKIEDTGFSLLFNYTFRTYSPIRLDVDMARARSDRRLLISSALLNQSVQARLESSSTRIVSITPGEIDFKLSRLESKVVPIENCVSAEPNDGHLLKNLTIEPDHITIYGSRDQLRQIKAIYTDSVLLHQEGESLVQTKMVPLLKHEGVRLSIPQVQVRAEFVKFTEKVLEIPIEVEHKPEGVSLTLLPSRAQLRVAIPMSMYNTVRPEDFTLMIDYREIFAPSGADSTSVSGGSQGQLFTVYLVTPPEWLINYSITPARIQFIREGVAE</sequence>
<feature type="transmembrane region" description="Helical" evidence="1">
    <location>
        <begin position="33"/>
        <end position="49"/>
    </location>
</feature>
<accession>C3JD23</accession>
<keyword evidence="1" id="KW-0812">Transmembrane</keyword>
<evidence type="ECO:0000313" key="3">
    <source>
        <dbReference type="Proteomes" id="UP000004295"/>
    </source>
</evidence>
<dbReference type="AlphaFoldDB" id="C3JD23"/>